<reference evidence="2" key="1">
    <citation type="journal article" date="2020" name="Toxins">
        <title>Phylogenomic Analysis of Secondary Metabolism in the Toxic Cyanobacterial Genera Anabaena, Dolichospermum and Aphanizomenon.</title>
        <authorList>
            <person name="Oesterholm J."/>
            <person name="Popin R.V."/>
            <person name="Fewer D.P."/>
            <person name="Sivonen K."/>
        </authorList>
    </citation>
    <scope>NUCLEOTIDE SEQUENCE [LARGE SCALE GENOMIC DNA]</scope>
    <source>
        <strain evidence="2">UHCC 0037</strain>
    </source>
</reference>
<name>A0ACC7S6D9_DOLFA</name>
<comment type="caution">
    <text evidence="1">The sequence shown here is derived from an EMBL/GenBank/DDBJ whole genome shotgun (WGS) entry which is preliminary data.</text>
</comment>
<evidence type="ECO:0000313" key="1">
    <source>
        <dbReference type="EMBL" id="MTJ44062.1"/>
    </source>
</evidence>
<protein>
    <submittedName>
        <fullName evidence="1">Uncharacterized protein</fullName>
    </submittedName>
</protein>
<sequence>MAFPKSSYKRSHSQNHLTSDRIPKIILQAIALPKITLQAIALPKITLQAITIFTISDRYHNRTVKF</sequence>
<keyword evidence="2" id="KW-1185">Reference proteome</keyword>
<proteinExistence type="predicted"/>
<organism evidence="1 2">
    <name type="scientific">Dolichospermum flos-aquae UHCC 0037</name>
    <dbReference type="NCBI Taxonomy" id="2590026"/>
    <lineage>
        <taxon>Bacteria</taxon>
        <taxon>Bacillati</taxon>
        <taxon>Cyanobacteriota</taxon>
        <taxon>Cyanophyceae</taxon>
        <taxon>Nostocales</taxon>
        <taxon>Aphanizomenonaceae</taxon>
        <taxon>Dolichospermum</taxon>
    </lineage>
</organism>
<gene>
    <name evidence="1" type="ORF">FJR39_13080</name>
</gene>
<evidence type="ECO:0000313" key="2">
    <source>
        <dbReference type="Proteomes" id="UP001517388"/>
    </source>
</evidence>
<dbReference type="EMBL" id="VILF01000003">
    <property type="protein sequence ID" value="MTJ44062.1"/>
    <property type="molecule type" value="Genomic_DNA"/>
</dbReference>
<accession>A0ACC7S6D9</accession>
<dbReference type="Proteomes" id="UP001517388">
    <property type="component" value="Unassembled WGS sequence"/>
</dbReference>